<feature type="transmembrane region" description="Helical" evidence="1">
    <location>
        <begin position="48"/>
        <end position="72"/>
    </location>
</feature>
<reference evidence="3" key="1">
    <citation type="journal article" date="2017" name="Nat. Commun.">
        <title>The North American bullfrog draft genome provides insight into hormonal regulation of long noncoding RNA.</title>
        <authorList>
            <person name="Hammond S.A."/>
            <person name="Warren R.L."/>
            <person name="Vandervalk B.P."/>
            <person name="Kucuk E."/>
            <person name="Khan H."/>
            <person name="Gibb E.A."/>
            <person name="Pandoh P."/>
            <person name="Kirk H."/>
            <person name="Zhao Y."/>
            <person name="Jones M."/>
            <person name="Mungall A.J."/>
            <person name="Coope R."/>
            <person name="Pleasance S."/>
            <person name="Moore R.A."/>
            <person name="Holt R.A."/>
            <person name="Round J.M."/>
            <person name="Ohora S."/>
            <person name="Walle B.V."/>
            <person name="Veldhoen N."/>
            <person name="Helbing C.C."/>
            <person name="Birol I."/>
        </authorList>
    </citation>
    <scope>NUCLEOTIDE SEQUENCE [LARGE SCALE GENOMIC DNA]</scope>
</reference>
<keyword evidence="1" id="KW-0472">Membrane</keyword>
<evidence type="ECO:0000313" key="2">
    <source>
        <dbReference type="EMBL" id="PIO24039.1"/>
    </source>
</evidence>
<name>A0A2G9R863_AQUCT</name>
<keyword evidence="1" id="KW-1133">Transmembrane helix</keyword>
<accession>A0A2G9R863</accession>
<dbReference type="AlphaFoldDB" id="A0A2G9R863"/>
<keyword evidence="1" id="KW-0812">Transmembrane</keyword>
<dbReference type="Proteomes" id="UP000228934">
    <property type="component" value="Unassembled WGS sequence"/>
</dbReference>
<protein>
    <submittedName>
        <fullName evidence="2">Uncharacterized protein</fullName>
    </submittedName>
</protein>
<keyword evidence="3" id="KW-1185">Reference proteome</keyword>
<evidence type="ECO:0000256" key="1">
    <source>
        <dbReference type="SAM" id="Phobius"/>
    </source>
</evidence>
<organism evidence="2 3">
    <name type="scientific">Aquarana catesbeiana</name>
    <name type="common">American bullfrog</name>
    <name type="synonym">Rana catesbeiana</name>
    <dbReference type="NCBI Taxonomy" id="8400"/>
    <lineage>
        <taxon>Eukaryota</taxon>
        <taxon>Metazoa</taxon>
        <taxon>Chordata</taxon>
        <taxon>Craniata</taxon>
        <taxon>Vertebrata</taxon>
        <taxon>Euteleostomi</taxon>
        <taxon>Amphibia</taxon>
        <taxon>Batrachia</taxon>
        <taxon>Anura</taxon>
        <taxon>Neobatrachia</taxon>
        <taxon>Ranoidea</taxon>
        <taxon>Ranidae</taxon>
        <taxon>Aquarana</taxon>
    </lineage>
</organism>
<sequence length="73" mass="8349">MPVLAQKKAICTVKNKNVITKICWFVQKTFSNAHVNVHRVKSFLLNNVWFLLSMLNSSFGTKLVFTVTMGVIY</sequence>
<proteinExistence type="predicted"/>
<dbReference type="EMBL" id="KV951716">
    <property type="protein sequence ID" value="PIO24039.1"/>
    <property type="molecule type" value="Genomic_DNA"/>
</dbReference>
<evidence type="ECO:0000313" key="3">
    <source>
        <dbReference type="Proteomes" id="UP000228934"/>
    </source>
</evidence>
<gene>
    <name evidence="2" type="ORF">AB205_0119580</name>
</gene>